<dbReference type="Proteomes" id="UP001174934">
    <property type="component" value="Unassembled WGS sequence"/>
</dbReference>
<evidence type="ECO:0000259" key="2">
    <source>
        <dbReference type="Pfam" id="PF12770"/>
    </source>
</evidence>
<evidence type="ECO:0000313" key="3">
    <source>
        <dbReference type="EMBL" id="KAK0634758.1"/>
    </source>
</evidence>
<reference evidence="3" key="1">
    <citation type="submission" date="2023-06" db="EMBL/GenBank/DDBJ databases">
        <title>Genome-scale phylogeny and comparative genomics of the fungal order Sordariales.</title>
        <authorList>
            <consortium name="Lawrence Berkeley National Laboratory"/>
            <person name="Hensen N."/>
            <person name="Bonometti L."/>
            <person name="Westerberg I."/>
            <person name="Brannstrom I.O."/>
            <person name="Guillou S."/>
            <person name="Cros-Aarteil S."/>
            <person name="Calhoun S."/>
            <person name="Haridas S."/>
            <person name="Kuo A."/>
            <person name="Mondo S."/>
            <person name="Pangilinan J."/>
            <person name="Riley R."/>
            <person name="LaButti K."/>
            <person name="Andreopoulos B."/>
            <person name="Lipzen A."/>
            <person name="Chen C."/>
            <person name="Yanf M."/>
            <person name="Daum C."/>
            <person name="Ng V."/>
            <person name="Clum A."/>
            <person name="Steindorff A."/>
            <person name="Ohm R."/>
            <person name="Martin F."/>
            <person name="Silar P."/>
            <person name="Natvig D."/>
            <person name="Lalanne C."/>
            <person name="Gautier V."/>
            <person name="Ament-velasquez S.L."/>
            <person name="Kruys A."/>
            <person name="Hutchinson M.I."/>
            <person name="Powell A.J."/>
            <person name="Barry K."/>
            <person name="Miller A.N."/>
            <person name="Grigoriev I.V."/>
            <person name="Debuchy R."/>
            <person name="Gladieux P."/>
            <person name="Thoren M.H."/>
            <person name="Johannesson H."/>
        </authorList>
    </citation>
    <scope>NUCLEOTIDE SEQUENCE</scope>
    <source>
        <strain evidence="3">SMH3391-2</strain>
    </source>
</reference>
<dbReference type="InterPro" id="IPR024983">
    <property type="entry name" value="CHAT_dom"/>
</dbReference>
<feature type="compositionally biased region" description="Acidic residues" evidence="1">
    <location>
        <begin position="410"/>
        <end position="423"/>
    </location>
</feature>
<evidence type="ECO:0000313" key="4">
    <source>
        <dbReference type="Proteomes" id="UP001174934"/>
    </source>
</evidence>
<evidence type="ECO:0000256" key="1">
    <source>
        <dbReference type="SAM" id="MobiDB-lite"/>
    </source>
</evidence>
<protein>
    <submittedName>
        <fullName evidence="3">CHAT domain-containing protein</fullName>
    </submittedName>
</protein>
<dbReference type="EMBL" id="JAULSR010000001">
    <property type="protein sequence ID" value="KAK0634758.1"/>
    <property type="molecule type" value="Genomic_DNA"/>
</dbReference>
<gene>
    <name evidence="3" type="ORF">B0T17DRAFT_611724</name>
</gene>
<keyword evidence="4" id="KW-1185">Reference proteome</keyword>
<dbReference type="Pfam" id="PF12770">
    <property type="entry name" value="CHAT"/>
    <property type="match status" value="1"/>
</dbReference>
<accession>A0AA39XIP9</accession>
<dbReference type="AlphaFoldDB" id="A0AA39XIP9"/>
<feature type="region of interest" description="Disordered" evidence="1">
    <location>
        <begin position="403"/>
        <end position="427"/>
    </location>
</feature>
<proteinExistence type="predicted"/>
<name>A0AA39XIP9_9PEZI</name>
<sequence>MAGVDDTIDVLARAERVYDDVRRNRSVPLAHHYSITGKVQNLRKYNAGVLLYDQAICWNRIAWNIHLEAARKLHEEVIAAAQGTYSDAETNVARQASLAGLEIKWKESYAQFVSWTQKSKSRAIFDLLSIDSPIPLEQLEECNRDSSAAAMIKLERKLTQDLGRKLPDNVIFVDFIYVEFDRPLRAVCYRKGLTYFPTLMHDVSWDALTQWTKQLERPAKGVLGKADTGKASLALLTPILLPLFKIGNGSPNQDLGPVIRPDDTVVFCPTGILHKIPLHAIPIDGVPVIEKHPVVYCPSLTVLQHCLQMRSMMKLPNQHDSVSAARLVVNPMPTHWDMANTELVESTPNMELLSRALSARYIHGWNLEKRLVLDNLSGVVNFHYHGHIQYVKGSGLESYLKLGQPKEKRDEEEEDADDSSEPELNEKRLTANDLFSCRLAKGALVTLVGCNSGGADVSAANDVLELPMALYYAGAASTVSSLWKLDDVNGSMWAEAFYGDLMEQAGRDSGEHGIGEGISPGAPRTDDLVNLAVAMQKAVTRLRFDDAGQ</sequence>
<feature type="domain" description="CHAT" evidence="2">
    <location>
        <begin position="260"/>
        <end position="508"/>
    </location>
</feature>
<comment type="caution">
    <text evidence="3">The sequence shown here is derived from an EMBL/GenBank/DDBJ whole genome shotgun (WGS) entry which is preliminary data.</text>
</comment>
<organism evidence="3 4">
    <name type="scientific">Bombardia bombarda</name>
    <dbReference type="NCBI Taxonomy" id="252184"/>
    <lineage>
        <taxon>Eukaryota</taxon>
        <taxon>Fungi</taxon>
        <taxon>Dikarya</taxon>
        <taxon>Ascomycota</taxon>
        <taxon>Pezizomycotina</taxon>
        <taxon>Sordariomycetes</taxon>
        <taxon>Sordariomycetidae</taxon>
        <taxon>Sordariales</taxon>
        <taxon>Lasiosphaeriaceae</taxon>
        <taxon>Bombardia</taxon>
    </lineage>
</organism>